<evidence type="ECO:0000256" key="3">
    <source>
        <dbReference type="ARBA" id="ARBA00016943"/>
    </source>
</evidence>
<dbReference type="GO" id="GO:0006014">
    <property type="term" value="P:D-ribose metabolic process"/>
    <property type="evidence" value="ECO:0007669"/>
    <property type="project" value="InterPro"/>
</dbReference>
<dbReference type="EC" id="2.7.1.15" evidence="2"/>
<evidence type="ECO:0000313" key="13">
    <source>
        <dbReference type="EMBL" id="KGA16334.1"/>
    </source>
</evidence>
<dbReference type="GO" id="GO:0004747">
    <property type="term" value="F:ribokinase activity"/>
    <property type="evidence" value="ECO:0007669"/>
    <property type="project" value="UniProtKB-EC"/>
</dbReference>
<keyword evidence="4" id="KW-0808">Transferase</keyword>
<evidence type="ECO:0000256" key="1">
    <source>
        <dbReference type="ARBA" id="ARBA00010688"/>
    </source>
</evidence>
<keyword evidence="10" id="KW-0630">Potassium</keyword>
<organism evidence="13">
    <name type="scientific">freshwater metagenome</name>
    <dbReference type="NCBI Taxonomy" id="449393"/>
    <lineage>
        <taxon>unclassified sequences</taxon>
        <taxon>metagenomes</taxon>
        <taxon>ecological metagenomes</taxon>
    </lineage>
</organism>
<proteinExistence type="inferred from homology"/>
<dbReference type="GO" id="GO:0005829">
    <property type="term" value="C:cytosol"/>
    <property type="evidence" value="ECO:0007669"/>
    <property type="project" value="TreeGrafter"/>
</dbReference>
<gene>
    <name evidence="13" type="ORF">GM51_12760</name>
</gene>
<keyword evidence="9" id="KW-0460">Magnesium</keyword>
<comment type="similarity">
    <text evidence="1">Belongs to the carbohydrate kinase PfkB family.</text>
</comment>
<reference evidence="13" key="1">
    <citation type="submission" date="2014-06" db="EMBL/GenBank/DDBJ databases">
        <title>Key roles for freshwater Actinobacteria revealed by deep metagenomic sequencing.</title>
        <authorList>
            <person name="Ghai R."/>
            <person name="Mizuno C.M."/>
            <person name="Picazo A."/>
            <person name="Camacho A."/>
            <person name="Rodriguez-Valera F."/>
        </authorList>
    </citation>
    <scope>NUCLEOTIDE SEQUENCE</scope>
</reference>
<dbReference type="AlphaFoldDB" id="A0A094Q2Q0"/>
<evidence type="ECO:0000256" key="6">
    <source>
        <dbReference type="ARBA" id="ARBA00022741"/>
    </source>
</evidence>
<evidence type="ECO:0000256" key="10">
    <source>
        <dbReference type="ARBA" id="ARBA00022958"/>
    </source>
</evidence>
<dbReference type="PROSITE" id="PS00584">
    <property type="entry name" value="PFKB_KINASES_2"/>
    <property type="match status" value="1"/>
</dbReference>
<evidence type="ECO:0000256" key="9">
    <source>
        <dbReference type="ARBA" id="ARBA00022842"/>
    </source>
</evidence>
<evidence type="ECO:0000256" key="7">
    <source>
        <dbReference type="ARBA" id="ARBA00022777"/>
    </source>
</evidence>
<dbReference type="GO" id="GO:0005524">
    <property type="term" value="F:ATP binding"/>
    <property type="evidence" value="ECO:0007669"/>
    <property type="project" value="UniProtKB-KW"/>
</dbReference>
<keyword evidence="7" id="KW-0418">Kinase</keyword>
<sequence length="279" mass="28421">MTPRIAVVGSINADLVVQMPKLPGRGETVSSAEPAWFPGGKGANQAVAAARMGGNVSMFGAIGADEPGQMCLSALKQSGVNVDAVVTVSSPTSTALVMVEHSGENQIVVADGANQHASFDAEQISAADAVIVQFEIPESVIVEVGKAAKGIFCVNAAPVRELSDELASLIDVLIVNEHEFAQLGEPKSGLVIVTAGAKEVVAYQNGEVVAKSQPPKVEALDTVGAGDTFVGAFVVAYASGKTIPDALDLACAASALSTLKLGAQSGMPTASEVNEFFNK</sequence>
<dbReference type="EMBL" id="JNSL01000087">
    <property type="protein sequence ID" value="KGA16334.1"/>
    <property type="molecule type" value="Genomic_DNA"/>
</dbReference>
<keyword evidence="6" id="KW-0547">Nucleotide-binding</keyword>
<evidence type="ECO:0000256" key="2">
    <source>
        <dbReference type="ARBA" id="ARBA00012035"/>
    </source>
</evidence>
<dbReference type="InterPro" id="IPR029056">
    <property type="entry name" value="Ribokinase-like"/>
</dbReference>
<dbReference type="PANTHER" id="PTHR10584">
    <property type="entry name" value="SUGAR KINASE"/>
    <property type="match status" value="1"/>
</dbReference>
<dbReference type="HAMAP" id="MF_01987">
    <property type="entry name" value="Ribokinase"/>
    <property type="match status" value="1"/>
</dbReference>
<feature type="domain" description="Carbohydrate kinase PfkB" evidence="12">
    <location>
        <begin position="4"/>
        <end position="269"/>
    </location>
</feature>
<evidence type="ECO:0000256" key="11">
    <source>
        <dbReference type="ARBA" id="ARBA00023277"/>
    </source>
</evidence>
<accession>A0A094Q2Q0</accession>
<dbReference type="Pfam" id="PF00294">
    <property type="entry name" value="PfkB"/>
    <property type="match status" value="1"/>
</dbReference>
<dbReference type="InterPro" id="IPR011877">
    <property type="entry name" value="Ribokinase"/>
</dbReference>
<dbReference type="InterPro" id="IPR011611">
    <property type="entry name" value="PfkB_dom"/>
</dbReference>
<dbReference type="Gene3D" id="3.40.1190.20">
    <property type="match status" value="1"/>
</dbReference>
<keyword evidence="5" id="KW-0479">Metal-binding</keyword>
<evidence type="ECO:0000259" key="12">
    <source>
        <dbReference type="Pfam" id="PF00294"/>
    </source>
</evidence>
<dbReference type="CDD" id="cd01174">
    <property type="entry name" value="ribokinase"/>
    <property type="match status" value="1"/>
</dbReference>
<name>A0A094Q2Q0_9ZZZZ</name>
<dbReference type="InterPro" id="IPR002173">
    <property type="entry name" value="Carboh/pur_kinase_PfkB_CS"/>
</dbReference>
<keyword evidence="11" id="KW-0119">Carbohydrate metabolism</keyword>
<dbReference type="InterPro" id="IPR002139">
    <property type="entry name" value="Ribo/fructo_kinase"/>
</dbReference>
<dbReference type="PRINTS" id="PR00990">
    <property type="entry name" value="RIBOKINASE"/>
</dbReference>
<dbReference type="GO" id="GO:0046872">
    <property type="term" value="F:metal ion binding"/>
    <property type="evidence" value="ECO:0007669"/>
    <property type="project" value="UniProtKB-KW"/>
</dbReference>
<evidence type="ECO:0000256" key="8">
    <source>
        <dbReference type="ARBA" id="ARBA00022840"/>
    </source>
</evidence>
<comment type="caution">
    <text evidence="13">The sequence shown here is derived from an EMBL/GenBank/DDBJ whole genome shotgun (WGS) entry which is preliminary data.</text>
</comment>
<keyword evidence="8" id="KW-0067">ATP-binding</keyword>
<protein>
    <recommendedName>
        <fullName evidence="3">Ribokinase</fullName>
        <ecNumber evidence="2">2.7.1.15</ecNumber>
    </recommendedName>
</protein>
<evidence type="ECO:0000256" key="4">
    <source>
        <dbReference type="ARBA" id="ARBA00022679"/>
    </source>
</evidence>
<dbReference type="SUPFAM" id="SSF53613">
    <property type="entry name" value="Ribokinase-like"/>
    <property type="match status" value="1"/>
</dbReference>
<evidence type="ECO:0000256" key="5">
    <source>
        <dbReference type="ARBA" id="ARBA00022723"/>
    </source>
</evidence>
<dbReference type="PANTHER" id="PTHR10584:SF166">
    <property type="entry name" value="RIBOKINASE"/>
    <property type="match status" value="1"/>
</dbReference>